<keyword evidence="4" id="KW-0276">Fatty acid metabolism</keyword>
<dbReference type="AlphaFoldDB" id="A0A3B1C762"/>
<keyword evidence="5" id="KW-0443">Lipid metabolism</keyword>
<dbReference type="InterPro" id="IPR017568">
    <property type="entry name" value="3-oxoacyl-ACP_synth-2"/>
</dbReference>
<dbReference type="PIRSF" id="PIRSF000447">
    <property type="entry name" value="KAS_II"/>
    <property type="match status" value="1"/>
</dbReference>
<organism evidence="9">
    <name type="scientific">hydrothermal vent metagenome</name>
    <dbReference type="NCBI Taxonomy" id="652676"/>
    <lineage>
        <taxon>unclassified sequences</taxon>
        <taxon>metagenomes</taxon>
        <taxon>ecological metagenomes</taxon>
    </lineage>
</organism>
<dbReference type="PANTHER" id="PTHR11712:SF336">
    <property type="entry name" value="3-OXOACYL-[ACYL-CARRIER-PROTEIN] SYNTHASE, MITOCHONDRIAL"/>
    <property type="match status" value="1"/>
</dbReference>
<evidence type="ECO:0000256" key="6">
    <source>
        <dbReference type="ARBA" id="ARBA00023160"/>
    </source>
</evidence>
<feature type="domain" description="Ketosynthase family 3 (KS3)" evidence="8">
    <location>
        <begin position="1"/>
        <end position="411"/>
    </location>
</feature>
<comment type="similarity">
    <text evidence="1">Belongs to the thiolase-like superfamily. Beta-ketoacyl-ACP synthases family.</text>
</comment>
<sequence>MKNVVITGLGAVTPLGIGVDETWKNIVAGRSGIRPITRFDASEYPVRIAGEVQGFNPLDFIDAKEAKKMDTFIHYAIAGAYFALEDAGINTGELTNKERERIGVILGTGIGGLPEIERTAGILIERGPRRVSPFFIPAVLANLAAGQVSIKFGLKGVDSCPVTACATGSTAIGDASRIIERGDADVVVAGGAEAAISGLGIAGFAASKALSKRNDEPERASRPFDSDRDGFVMGEGSGVMILESLEHAEARGAKIYAEVVGYGMSSDAHHITAPPPGGDGAVACMNHAIRDSGVDREKIGYINAHATSTMADAIETKAIKSVFGDAAADLAISSTKSMIGHLLGAAGGVEAIFAVKVIETGIIPPTINLDNPDPACDLFYVPNKAIERKVDYALSNSFGFGGVNASLVFARHES</sequence>
<dbReference type="GO" id="GO:0004315">
    <property type="term" value="F:3-oxoacyl-[acyl-carrier-protein] synthase activity"/>
    <property type="evidence" value="ECO:0007669"/>
    <property type="project" value="UniProtKB-EC"/>
</dbReference>
<dbReference type="GO" id="GO:0006633">
    <property type="term" value="P:fatty acid biosynthetic process"/>
    <property type="evidence" value="ECO:0007669"/>
    <property type="project" value="UniProtKB-KW"/>
</dbReference>
<evidence type="ECO:0000256" key="7">
    <source>
        <dbReference type="ARBA" id="ARBA00023315"/>
    </source>
</evidence>
<evidence type="ECO:0000313" key="9">
    <source>
        <dbReference type="EMBL" id="VAX19718.1"/>
    </source>
</evidence>
<dbReference type="InterPro" id="IPR016039">
    <property type="entry name" value="Thiolase-like"/>
</dbReference>
<dbReference type="CDD" id="cd00834">
    <property type="entry name" value="KAS_I_II"/>
    <property type="match status" value="1"/>
</dbReference>
<dbReference type="InterPro" id="IPR000794">
    <property type="entry name" value="Beta-ketoacyl_synthase"/>
</dbReference>
<reference evidence="9" key="1">
    <citation type="submission" date="2018-06" db="EMBL/GenBank/DDBJ databases">
        <authorList>
            <person name="Zhirakovskaya E."/>
        </authorList>
    </citation>
    <scope>NUCLEOTIDE SEQUENCE</scope>
</reference>
<dbReference type="SUPFAM" id="SSF53901">
    <property type="entry name" value="Thiolase-like"/>
    <property type="match status" value="2"/>
</dbReference>
<dbReference type="EMBL" id="UOGE01000047">
    <property type="protein sequence ID" value="VAX19718.1"/>
    <property type="molecule type" value="Genomic_DNA"/>
</dbReference>
<evidence type="ECO:0000256" key="3">
    <source>
        <dbReference type="ARBA" id="ARBA00022679"/>
    </source>
</evidence>
<dbReference type="NCBIfam" id="TIGR03150">
    <property type="entry name" value="fabF"/>
    <property type="match status" value="1"/>
</dbReference>
<keyword evidence="3 9" id="KW-0808">Transferase</keyword>
<dbReference type="Gene3D" id="3.40.47.10">
    <property type="match status" value="1"/>
</dbReference>
<evidence type="ECO:0000256" key="5">
    <source>
        <dbReference type="ARBA" id="ARBA00023098"/>
    </source>
</evidence>
<dbReference type="PROSITE" id="PS52004">
    <property type="entry name" value="KS3_2"/>
    <property type="match status" value="1"/>
</dbReference>
<gene>
    <name evidence="9" type="ORF">MNBD_NITROSPINAE02-53</name>
</gene>
<dbReference type="Pfam" id="PF00109">
    <property type="entry name" value="ketoacyl-synt"/>
    <property type="match status" value="1"/>
</dbReference>
<dbReference type="SMART" id="SM00825">
    <property type="entry name" value="PKS_KS"/>
    <property type="match status" value="1"/>
</dbReference>
<dbReference type="NCBIfam" id="NF005589">
    <property type="entry name" value="PRK07314.1"/>
    <property type="match status" value="1"/>
</dbReference>
<dbReference type="GO" id="GO:0005829">
    <property type="term" value="C:cytosol"/>
    <property type="evidence" value="ECO:0007669"/>
    <property type="project" value="TreeGrafter"/>
</dbReference>
<protein>
    <submittedName>
        <fullName evidence="9">3-oxoacyl-[acyl-carrier-protein] synthase, KASII</fullName>
        <ecNumber evidence="9">2.3.1.179</ecNumber>
    </submittedName>
</protein>
<dbReference type="InterPro" id="IPR018201">
    <property type="entry name" value="Ketoacyl_synth_AS"/>
</dbReference>
<proteinExistence type="inferred from homology"/>
<dbReference type="InterPro" id="IPR020841">
    <property type="entry name" value="PKS_Beta-ketoAc_synthase_dom"/>
</dbReference>
<dbReference type="PANTHER" id="PTHR11712">
    <property type="entry name" value="POLYKETIDE SYNTHASE-RELATED"/>
    <property type="match status" value="1"/>
</dbReference>
<evidence type="ECO:0000256" key="1">
    <source>
        <dbReference type="ARBA" id="ARBA00008467"/>
    </source>
</evidence>
<dbReference type="EC" id="2.3.1.179" evidence="9"/>
<keyword evidence="2" id="KW-0444">Lipid biosynthesis</keyword>
<keyword evidence="6" id="KW-0275">Fatty acid biosynthesis</keyword>
<name>A0A3B1C762_9ZZZZ</name>
<dbReference type="InterPro" id="IPR014030">
    <property type="entry name" value="Ketoacyl_synth_N"/>
</dbReference>
<dbReference type="FunFam" id="3.40.47.10:FF:000009">
    <property type="entry name" value="3-oxoacyl-[acyl-carrier-protein] synthase 2"/>
    <property type="match status" value="1"/>
</dbReference>
<keyword evidence="7 9" id="KW-0012">Acyltransferase</keyword>
<evidence type="ECO:0000259" key="8">
    <source>
        <dbReference type="PROSITE" id="PS52004"/>
    </source>
</evidence>
<accession>A0A3B1C762</accession>
<evidence type="ECO:0000256" key="2">
    <source>
        <dbReference type="ARBA" id="ARBA00022516"/>
    </source>
</evidence>
<dbReference type="Pfam" id="PF02801">
    <property type="entry name" value="Ketoacyl-synt_C"/>
    <property type="match status" value="1"/>
</dbReference>
<evidence type="ECO:0000256" key="4">
    <source>
        <dbReference type="ARBA" id="ARBA00022832"/>
    </source>
</evidence>
<dbReference type="InterPro" id="IPR014031">
    <property type="entry name" value="Ketoacyl_synth_C"/>
</dbReference>
<dbReference type="NCBIfam" id="NF004970">
    <property type="entry name" value="PRK06333.1"/>
    <property type="match status" value="1"/>
</dbReference>
<dbReference type="PROSITE" id="PS00606">
    <property type="entry name" value="KS3_1"/>
    <property type="match status" value="1"/>
</dbReference>